<organism evidence="1 2">
    <name type="scientific">Paeniglutamicibacter antarcticus</name>
    <dbReference type="NCBI Taxonomy" id="494023"/>
    <lineage>
        <taxon>Bacteria</taxon>
        <taxon>Bacillati</taxon>
        <taxon>Actinomycetota</taxon>
        <taxon>Actinomycetes</taxon>
        <taxon>Micrococcales</taxon>
        <taxon>Micrococcaceae</taxon>
        <taxon>Paeniglutamicibacter</taxon>
    </lineage>
</organism>
<sequence length="164" mass="18354">MSQKTTHEWLPFYLRDHMAGARTGVRLFDRVAQGHSRHQVRTEVARTHGEVEQDCRALRVMMTDLGMRQVSLTMFMGVFGELVGRLKPNGAIFKRSIGADVLELEALVAAVEAKARLWETLIALSGSIPELDSEKLRHLQDRAGDQRDTLIGLHAQVVRTTPIG</sequence>
<name>A0ABP9TJM6_9MICC</name>
<evidence type="ECO:0000313" key="1">
    <source>
        <dbReference type="EMBL" id="GAA5226365.1"/>
    </source>
</evidence>
<comment type="caution">
    <text evidence="1">The sequence shown here is derived from an EMBL/GenBank/DDBJ whole genome shotgun (WGS) entry which is preliminary data.</text>
</comment>
<proteinExistence type="predicted"/>
<evidence type="ECO:0000313" key="2">
    <source>
        <dbReference type="Proteomes" id="UP001501257"/>
    </source>
</evidence>
<reference evidence="2" key="1">
    <citation type="journal article" date="2019" name="Int. J. Syst. Evol. Microbiol.">
        <title>The Global Catalogue of Microorganisms (GCM) 10K type strain sequencing project: providing services to taxonomists for standard genome sequencing and annotation.</title>
        <authorList>
            <consortium name="The Broad Institute Genomics Platform"/>
            <consortium name="The Broad Institute Genome Sequencing Center for Infectious Disease"/>
            <person name="Wu L."/>
            <person name="Ma J."/>
        </authorList>
    </citation>
    <scope>NUCLEOTIDE SEQUENCE [LARGE SCALE GENOMIC DNA]</scope>
    <source>
        <strain evidence="2">JCM 18952</strain>
    </source>
</reference>
<dbReference type="Proteomes" id="UP001501257">
    <property type="component" value="Unassembled WGS sequence"/>
</dbReference>
<dbReference type="RefSeq" id="WP_210102391.1">
    <property type="nucleotide sequence ID" value="NZ_BAABLK010000017.1"/>
</dbReference>
<keyword evidence="2" id="KW-1185">Reference proteome</keyword>
<dbReference type="EMBL" id="BAABLK010000017">
    <property type="protein sequence ID" value="GAA5226365.1"/>
    <property type="molecule type" value="Genomic_DNA"/>
</dbReference>
<accession>A0ABP9TJM6</accession>
<protein>
    <submittedName>
        <fullName evidence="1">Uncharacterized protein</fullName>
    </submittedName>
</protein>
<gene>
    <name evidence="1" type="ORF">GCM10025778_08960</name>
</gene>